<comment type="caution">
    <text evidence="1">The sequence shown here is derived from an EMBL/GenBank/DDBJ whole genome shotgun (WGS) entry which is preliminary data.</text>
</comment>
<dbReference type="EMBL" id="JAHRIP010037757">
    <property type="protein sequence ID" value="MEQ2294393.1"/>
    <property type="molecule type" value="Genomic_DNA"/>
</dbReference>
<proteinExistence type="predicted"/>
<evidence type="ECO:0000313" key="1">
    <source>
        <dbReference type="EMBL" id="MEQ2294393.1"/>
    </source>
</evidence>
<name>A0ABV0YLW7_9TELE</name>
<sequence>MQMKRQVSSVLHHLLPGWRQAPDATSIMLLNSVMTIMVTVNPLLHYDVSTVLCTPGVDIKVCPTGHKQNWYPEARSGKNTNQPNIKLNQDFVIVTMHTLIPSWQPCFSLFCSSS</sequence>
<protein>
    <submittedName>
        <fullName evidence="1">Uncharacterized protein</fullName>
    </submittedName>
</protein>
<accession>A0ABV0YLW7</accession>
<keyword evidence="2" id="KW-1185">Reference proteome</keyword>
<gene>
    <name evidence="1" type="ORF">AMECASPLE_003467</name>
</gene>
<evidence type="ECO:0000313" key="2">
    <source>
        <dbReference type="Proteomes" id="UP001469553"/>
    </source>
</evidence>
<dbReference type="Proteomes" id="UP001469553">
    <property type="component" value="Unassembled WGS sequence"/>
</dbReference>
<organism evidence="1 2">
    <name type="scientific">Ameca splendens</name>
    <dbReference type="NCBI Taxonomy" id="208324"/>
    <lineage>
        <taxon>Eukaryota</taxon>
        <taxon>Metazoa</taxon>
        <taxon>Chordata</taxon>
        <taxon>Craniata</taxon>
        <taxon>Vertebrata</taxon>
        <taxon>Euteleostomi</taxon>
        <taxon>Actinopterygii</taxon>
        <taxon>Neopterygii</taxon>
        <taxon>Teleostei</taxon>
        <taxon>Neoteleostei</taxon>
        <taxon>Acanthomorphata</taxon>
        <taxon>Ovalentaria</taxon>
        <taxon>Atherinomorphae</taxon>
        <taxon>Cyprinodontiformes</taxon>
        <taxon>Goodeidae</taxon>
        <taxon>Ameca</taxon>
    </lineage>
</organism>
<reference evidence="1 2" key="1">
    <citation type="submission" date="2021-06" db="EMBL/GenBank/DDBJ databases">
        <authorList>
            <person name="Palmer J.M."/>
        </authorList>
    </citation>
    <scope>NUCLEOTIDE SEQUENCE [LARGE SCALE GENOMIC DNA]</scope>
    <source>
        <strain evidence="1 2">AS_MEX2019</strain>
        <tissue evidence="1">Muscle</tissue>
    </source>
</reference>